<feature type="transmembrane region" description="Helical" evidence="1">
    <location>
        <begin position="84"/>
        <end position="102"/>
    </location>
</feature>
<feature type="transmembrane region" description="Helical" evidence="1">
    <location>
        <begin position="46"/>
        <end position="64"/>
    </location>
</feature>
<keyword evidence="1" id="KW-0472">Membrane</keyword>
<feature type="transmembrane region" description="Helical" evidence="1">
    <location>
        <begin position="12"/>
        <end position="34"/>
    </location>
</feature>
<dbReference type="Proteomes" id="UP001596312">
    <property type="component" value="Unassembled WGS sequence"/>
</dbReference>
<dbReference type="EMBL" id="JBHSXQ010000006">
    <property type="protein sequence ID" value="MFC6907056.1"/>
    <property type="molecule type" value="Genomic_DNA"/>
</dbReference>
<feature type="transmembrane region" description="Helical" evidence="1">
    <location>
        <begin position="323"/>
        <end position="341"/>
    </location>
</feature>
<feature type="transmembrane region" description="Helical" evidence="1">
    <location>
        <begin position="609"/>
        <end position="642"/>
    </location>
</feature>
<dbReference type="Pfam" id="PF06808">
    <property type="entry name" value="DctM"/>
    <property type="match status" value="1"/>
</dbReference>
<evidence type="ECO:0000313" key="4">
    <source>
        <dbReference type="Proteomes" id="UP001596312"/>
    </source>
</evidence>
<dbReference type="PANTHER" id="PTHR43849">
    <property type="entry name" value="BLL3936 PROTEIN"/>
    <property type="match status" value="1"/>
</dbReference>
<evidence type="ECO:0000259" key="2">
    <source>
        <dbReference type="Pfam" id="PF06808"/>
    </source>
</evidence>
<dbReference type="AlphaFoldDB" id="A0ABD5V853"/>
<name>A0ABD5V853_9EURY</name>
<proteinExistence type="predicted"/>
<dbReference type="InterPro" id="IPR011853">
    <property type="entry name" value="TRAP_DctM-Dct_fused"/>
</dbReference>
<dbReference type="InterPro" id="IPR010656">
    <property type="entry name" value="DctM"/>
</dbReference>
<feature type="transmembrane region" description="Helical" evidence="1">
    <location>
        <begin position="486"/>
        <end position="505"/>
    </location>
</feature>
<dbReference type="NCBIfam" id="TIGR02123">
    <property type="entry name" value="TRAP_fused"/>
    <property type="match status" value="1"/>
</dbReference>
<feature type="transmembrane region" description="Helical" evidence="1">
    <location>
        <begin position="419"/>
        <end position="443"/>
    </location>
</feature>
<feature type="transmembrane region" description="Helical" evidence="1">
    <location>
        <begin position="192"/>
        <end position="213"/>
    </location>
</feature>
<feature type="transmembrane region" description="Helical" evidence="1">
    <location>
        <begin position="114"/>
        <end position="132"/>
    </location>
</feature>
<feature type="transmembrane region" description="Helical" evidence="1">
    <location>
        <begin position="512"/>
        <end position="532"/>
    </location>
</feature>
<organism evidence="3 4">
    <name type="scientific">Halalkalicoccus tibetensis</name>
    <dbReference type="NCBI Taxonomy" id="175632"/>
    <lineage>
        <taxon>Archaea</taxon>
        <taxon>Methanobacteriati</taxon>
        <taxon>Methanobacteriota</taxon>
        <taxon>Stenosarchaea group</taxon>
        <taxon>Halobacteria</taxon>
        <taxon>Halobacteriales</taxon>
        <taxon>Halococcaceae</taxon>
        <taxon>Halalkalicoccus</taxon>
    </lineage>
</organism>
<feature type="domain" description="TRAP C4-dicarboxylate transport system permease DctM subunit" evidence="2">
    <location>
        <begin position="135"/>
        <end position="569"/>
    </location>
</feature>
<dbReference type="PANTHER" id="PTHR43849:SF2">
    <property type="entry name" value="BLL3936 PROTEIN"/>
    <property type="match status" value="1"/>
</dbReference>
<keyword evidence="1" id="KW-1133">Transmembrane helix</keyword>
<feature type="transmembrane region" description="Helical" evidence="1">
    <location>
        <begin position="139"/>
        <end position="158"/>
    </location>
</feature>
<keyword evidence="4" id="KW-1185">Reference proteome</keyword>
<evidence type="ECO:0000256" key="1">
    <source>
        <dbReference type="SAM" id="Phobius"/>
    </source>
</evidence>
<feature type="transmembrane region" description="Helical" evidence="1">
    <location>
        <begin position="455"/>
        <end position="480"/>
    </location>
</feature>
<feature type="transmembrane region" description="Helical" evidence="1">
    <location>
        <begin position="290"/>
        <end position="311"/>
    </location>
</feature>
<dbReference type="RefSeq" id="WP_340605635.1">
    <property type="nucleotide sequence ID" value="NZ_JBBMXV010000006.1"/>
</dbReference>
<gene>
    <name evidence="3" type="ORF">ACFQGH_17850</name>
</gene>
<feature type="transmembrane region" description="Helical" evidence="1">
    <location>
        <begin position="234"/>
        <end position="254"/>
    </location>
</feature>
<feature type="transmembrane region" description="Helical" evidence="1">
    <location>
        <begin position="578"/>
        <end position="597"/>
    </location>
</feature>
<feature type="transmembrane region" description="Helical" evidence="1">
    <location>
        <begin position="353"/>
        <end position="374"/>
    </location>
</feature>
<protein>
    <submittedName>
        <fullName evidence="3">TRAP transporter permease</fullName>
    </submittedName>
</protein>
<keyword evidence="1" id="KW-0812">Transmembrane</keyword>
<comment type="caution">
    <text evidence="3">The sequence shown here is derived from an EMBL/GenBank/DDBJ whole genome shotgun (WGS) entry which is preliminary data.</text>
</comment>
<reference evidence="3 4" key="1">
    <citation type="journal article" date="2019" name="Int. J. Syst. Evol. Microbiol.">
        <title>The Global Catalogue of Microorganisms (GCM) 10K type strain sequencing project: providing services to taxonomists for standard genome sequencing and annotation.</title>
        <authorList>
            <consortium name="The Broad Institute Genomics Platform"/>
            <consortium name="The Broad Institute Genome Sequencing Center for Infectious Disease"/>
            <person name="Wu L."/>
            <person name="Ma J."/>
        </authorList>
    </citation>
    <scope>NUCLEOTIDE SEQUENCE [LARGE SCALE GENOMIC DNA]</scope>
    <source>
        <strain evidence="3 4">CGMCC 1.3240</strain>
    </source>
</reference>
<feature type="transmembrane region" description="Helical" evidence="1">
    <location>
        <begin position="381"/>
        <end position="399"/>
    </location>
</feature>
<evidence type="ECO:0000313" key="3">
    <source>
        <dbReference type="EMBL" id="MFC6907056.1"/>
    </source>
</evidence>
<accession>A0ABD5V853</accession>
<sequence>MSVRAVRAWMTPLNVLRAVTYLLGVTFTLYTIYYAYSQFFTQQIRYTNLFLGLGIALFYLHTVLEGQREEGATEGSIRRRIEPLVAVGLAGLAIWSVAYVELHFDRLFYDAPVVGYTTNDLLVGLVLIVLAVDTTRRAFGNTIAAVTLTAVVYAHSLVGPNMPGVFRHTGMSWEQIARDGAIGLTGVYHETLMGIGATWVAIFIMFAGIAKAYGLMDFVLDAGREIGSSLRTGIVQVAVIASMVMGSITGSAAANTATTGSFTIPMLRDQGIRDDFAAAIEAVASAGGQMLPPVMGVAAFLMADIIGVPYVDVIRAGLIPAALFYLSVGVGVHLAVLKFGWTTERTDKFEPRVLLQGLHFAVPLAVLLYTLIVLRYSPLSAGMYTIFTIVGTVALRNLYVDGPSLDTLLATARRTVTGLYRGGVEMAPLVGVLAAMGIIIELLTQTGLAQRVSTLIVGLGGGSLLLVLVLAMLASILFGLGMPTPAAYILVVILVAPGVEAMGIPELTTHMFVFYFAMLSAITPPVAISVAVGSRIAGTSFTRACLQALRIGAPGFAIPFAFVANDGLIQWSFPETVVAFPLVLAGTVALIVATVGYDGRRSLGSLRRTLYGVASFGAMFGVVVHPALQIGAGVAVVVALAVSNSSTPSRFRVSARN</sequence>